<proteinExistence type="predicted"/>
<feature type="region of interest" description="Disordered" evidence="1">
    <location>
        <begin position="111"/>
        <end position="137"/>
    </location>
</feature>
<protein>
    <submittedName>
        <fullName evidence="2">Uncharacterized protein</fullName>
    </submittedName>
</protein>
<feature type="region of interest" description="Disordered" evidence="1">
    <location>
        <begin position="195"/>
        <end position="229"/>
    </location>
</feature>
<organism evidence="2 3">
    <name type="scientific">Schizothecium vesticola</name>
    <dbReference type="NCBI Taxonomy" id="314040"/>
    <lineage>
        <taxon>Eukaryota</taxon>
        <taxon>Fungi</taxon>
        <taxon>Dikarya</taxon>
        <taxon>Ascomycota</taxon>
        <taxon>Pezizomycotina</taxon>
        <taxon>Sordariomycetes</taxon>
        <taxon>Sordariomycetidae</taxon>
        <taxon>Sordariales</taxon>
        <taxon>Schizotheciaceae</taxon>
        <taxon>Schizothecium</taxon>
    </lineage>
</organism>
<dbReference type="PANTHER" id="PTHR38166:SF1">
    <property type="entry name" value="C2H2-TYPE DOMAIN-CONTAINING PROTEIN"/>
    <property type="match status" value="1"/>
</dbReference>
<comment type="caution">
    <text evidence="2">The sequence shown here is derived from an EMBL/GenBank/DDBJ whole genome shotgun (WGS) entry which is preliminary data.</text>
</comment>
<feature type="region of interest" description="Disordered" evidence="1">
    <location>
        <begin position="1"/>
        <end position="46"/>
    </location>
</feature>
<gene>
    <name evidence="2" type="ORF">B0T18DRAFT_413476</name>
</gene>
<feature type="compositionally biased region" description="Basic residues" evidence="1">
    <location>
        <begin position="1"/>
        <end position="11"/>
    </location>
</feature>
<dbReference type="Proteomes" id="UP001172155">
    <property type="component" value="Unassembled WGS sequence"/>
</dbReference>
<name>A0AA40K1S2_9PEZI</name>
<keyword evidence="3" id="KW-1185">Reference proteome</keyword>
<evidence type="ECO:0000313" key="2">
    <source>
        <dbReference type="EMBL" id="KAK0742665.1"/>
    </source>
</evidence>
<dbReference type="PANTHER" id="PTHR38166">
    <property type="entry name" value="C2H2-TYPE DOMAIN-CONTAINING PROTEIN-RELATED"/>
    <property type="match status" value="1"/>
</dbReference>
<dbReference type="EMBL" id="JAUKUD010000005">
    <property type="protein sequence ID" value="KAK0742665.1"/>
    <property type="molecule type" value="Genomic_DNA"/>
</dbReference>
<evidence type="ECO:0000256" key="1">
    <source>
        <dbReference type="SAM" id="MobiDB-lite"/>
    </source>
</evidence>
<evidence type="ECO:0000313" key="3">
    <source>
        <dbReference type="Proteomes" id="UP001172155"/>
    </source>
</evidence>
<accession>A0AA40K1S2</accession>
<dbReference type="AlphaFoldDB" id="A0AA40K1S2"/>
<reference evidence="2" key="1">
    <citation type="submission" date="2023-06" db="EMBL/GenBank/DDBJ databases">
        <title>Genome-scale phylogeny and comparative genomics of the fungal order Sordariales.</title>
        <authorList>
            <consortium name="Lawrence Berkeley National Laboratory"/>
            <person name="Hensen N."/>
            <person name="Bonometti L."/>
            <person name="Westerberg I."/>
            <person name="Brannstrom I.O."/>
            <person name="Guillou S."/>
            <person name="Cros-Aarteil S."/>
            <person name="Calhoun S."/>
            <person name="Haridas S."/>
            <person name="Kuo A."/>
            <person name="Mondo S."/>
            <person name="Pangilinan J."/>
            <person name="Riley R."/>
            <person name="LaButti K."/>
            <person name="Andreopoulos B."/>
            <person name="Lipzen A."/>
            <person name="Chen C."/>
            <person name="Yanf M."/>
            <person name="Daum C."/>
            <person name="Ng V."/>
            <person name="Clum A."/>
            <person name="Steindorff A."/>
            <person name="Ohm R."/>
            <person name="Martin F."/>
            <person name="Silar P."/>
            <person name="Natvig D."/>
            <person name="Lalanne C."/>
            <person name="Gautier V."/>
            <person name="Ament-velasquez S.L."/>
            <person name="Kruys A."/>
            <person name="Hutchinson M.I."/>
            <person name="Powell A.J."/>
            <person name="Barry K."/>
            <person name="Miller A.N."/>
            <person name="Grigoriev I.V."/>
            <person name="Debuchy R."/>
            <person name="Gladieux P."/>
            <person name="Thoren M.H."/>
            <person name="Johannesson H."/>
        </authorList>
    </citation>
    <scope>NUCLEOTIDE SEQUENCE</scope>
    <source>
        <strain evidence="2">SMH3187-1</strain>
    </source>
</reference>
<sequence length="483" mass="53549">MEFRRLRRKNRIQPTRGTPFPNPTQTATHQPPVSIDAQSVAGGDPDSSLLALSAKSQWPNRFLRTLLPSSHRAAAGECLVDAPSEWGPEPTFWTESPFPTTQDESKLQDWLNGRGLGGRPTNTTSSNSGDDTRKRGCQGILPASFSSPDAPSQPVSHLDENKLFACPFYKLDPDTYRDCRRFGISRVKDVKLHLQRKHSSPGSCGPSCEPTGAHRHLPGNQAPGHEQCEGQDCAISSSISQQQWERLGQKYQSRRKPVDEQWKDIWRILFPRRDPPQSVYLESDTKEMLPRLREFWSRRRQHITNKAIQQSGPFYGRDCATDVFDHVIALFLSEFEAESKGTTPSGVFDSSDIPQDLPYADATCEDNGSVASTSANPYLSPEGGDFSLSFKHILGHDGKPTSSWPTQFSTPHDHTLSTCPSTDSLPGGFDNLMLGSGNEGVWIDSCGMVSDPVYYSVDVSGDSMVVDFEQPQRRTWPGIISGH</sequence>